<dbReference type="Proteomes" id="UP000276133">
    <property type="component" value="Unassembled WGS sequence"/>
</dbReference>
<name>A0A3M7PG70_BRAPC</name>
<protein>
    <submittedName>
        <fullName evidence="2">Uncharacterized protein</fullName>
    </submittedName>
</protein>
<organism evidence="2 3">
    <name type="scientific">Brachionus plicatilis</name>
    <name type="common">Marine rotifer</name>
    <name type="synonym">Brachionus muelleri</name>
    <dbReference type="NCBI Taxonomy" id="10195"/>
    <lineage>
        <taxon>Eukaryota</taxon>
        <taxon>Metazoa</taxon>
        <taxon>Spiralia</taxon>
        <taxon>Gnathifera</taxon>
        <taxon>Rotifera</taxon>
        <taxon>Eurotatoria</taxon>
        <taxon>Monogononta</taxon>
        <taxon>Pseudotrocha</taxon>
        <taxon>Ploima</taxon>
        <taxon>Brachionidae</taxon>
        <taxon>Brachionus</taxon>
    </lineage>
</organism>
<reference evidence="2 3" key="1">
    <citation type="journal article" date="2018" name="Sci. Rep.">
        <title>Genomic signatures of local adaptation to the degree of environmental predictability in rotifers.</title>
        <authorList>
            <person name="Franch-Gras L."/>
            <person name="Hahn C."/>
            <person name="Garcia-Roger E.M."/>
            <person name="Carmona M.J."/>
            <person name="Serra M."/>
            <person name="Gomez A."/>
        </authorList>
    </citation>
    <scope>NUCLEOTIDE SEQUENCE [LARGE SCALE GENOMIC DNA]</scope>
    <source>
        <strain evidence="2">HYR1</strain>
    </source>
</reference>
<keyword evidence="3" id="KW-1185">Reference proteome</keyword>
<feature type="transmembrane region" description="Helical" evidence="1">
    <location>
        <begin position="6"/>
        <end position="27"/>
    </location>
</feature>
<keyword evidence="1" id="KW-0472">Membrane</keyword>
<accession>A0A3M7PG70</accession>
<keyword evidence="1" id="KW-0812">Transmembrane</keyword>
<evidence type="ECO:0000256" key="1">
    <source>
        <dbReference type="SAM" id="Phobius"/>
    </source>
</evidence>
<dbReference type="AlphaFoldDB" id="A0A3M7PG70"/>
<dbReference type="EMBL" id="REGN01010984">
    <property type="protein sequence ID" value="RMZ98101.1"/>
    <property type="molecule type" value="Genomic_DNA"/>
</dbReference>
<keyword evidence="1" id="KW-1133">Transmembrane helix</keyword>
<sequence>MDLVYILNYFCTIIFTLCTIIFNLNLLKLDIIYFYYKCITRYLSEIKEMAKIIAIEFKLYNLNRKKNLPNIMLFKISHLALKLENFHSKMSKNLQYQNWNLLGNR</sequence>
<evidence type="ECO:0000313" key="2">
    <source>
        <dbReference type="EMBL" id="RMZ98101.1"/>
    </source>
</evidence>
<proteinExistence type="predicted"/>
<comment type="caution">
    <text evidence="2">The sequence shown here is derived from an EMBL/GenBank/DDBJ whole genome shotgun (WGS) entry which is preliminary data.</text>
</comment>
<evidence type="ECO:0000313" key="3">
    <source>
        <dbReference type="Proteomes" id="UP000276133"/>
    </source>
</evidence>
<gene>
    <name evidence="2" type="ORF">BpHYR1_028340</name>
</gene>